<dbReference type="SUPFAM" id="SSF52283">
    <property type="entry name" value="Formate/glycerate dehydrogenase catalytic domain-like"/>
    <property type="match status" value="1"/>
</dbReference>
<organism evidence="7">
    <name type="scientific">uncultured Thermomicrobiales bacterium</name>
    <dbReference type="NCBI Taxonomy" id="1645740"/>
    <lineage>
        <taxon>Bacteria</taxon>
        <taxon>Pseudomonadati</taxon>
        <taxon>Thermomicrobiota</taxon>
        <taxon>Thermomicrobia</taxon>
        <taxon>Thermomicrobiales</taxon>
        <taxon>environmental samples</taxon>
    </lineage>
</organism>
<dbReference type="GO" id="GO:0004617">
    <property type="term" value="F:phosphoglycerate dehydrogenase activity"/>
    <property type="evidence" value="ECO:0007669"/>
    <property type="project" value="UniProtKB-EC"/>
</dbReference>
<proteinExistence type="inferred from homology"/>
<evidence type="ECO:0000313" key="7">
    <source>
        <dbReference type="EMBL" id="CAA9544850.1"/>
    </source>
</evidence>
<dbReference type="SUPFAM" id="SSF51735">
    <property type="entry name" value="NAD(P)-binding Rossmann-fold domains"/>
    <property type="match status" value="1"/>
</dbReference>
<evidence type="ECO:0000256" key="3">
    <source>
        <dbReference type="ARBA" id="ARBA00023027"/>
    </source>
</evidence>
<reference evidence="7" key="1">
    <citation type="submission" date="2020-02" db="EMBL/GenBank/DDBJ databases">
        <authorList>
            <person name="Meier V. D."/>
        </authorList>
    </citation>
    <scope>NUCLEOTIDE SEQUENCE</scope>
    <source>
        <strain evidence="7">AVDCRST_MAG43</strain>
    </source>
</reference>
<dbReference type="PROSITE" id="PS00671">
    <property type="entry name" value="D_2_HYDROXYACID_DH_3"/>
    <property type="match status" value="1"/>
</dbReference>
<name>A0A6J4UCU0_9BACT</name>
<dbReference type="EC" id="1.1.1.95" evidence="7"/>
<dbReference type="PANTHER" id="PTHR10996">
    <property type="entry name" value="2-HYDROXYACID DEHYDROGENASE-RELATED"/>
    <property type="match status" value="1"/>
</dbReference>
<dbReference type="GO" id="GO:0030267">
    <property type="term" value="F:glyoxylate reductase (NADPH) activity"/>
    <property type="evidence" value="ECO:0007669"/>
    <property type="project" value="TreeGrafter"/>
</dbReference>
<evidence type="ECO:0000256" key="4">
    <source>
        <dbReference type="RuleBase" id="RU003719"/>
    </source>
</evidence>
<dbReference type="GO" id="GO:0016618">
    <property type="term" value="F:hydroxypyruvate reductase [NAD(P)H] activity"/>
    <property type="evidence" value="ECO:0007669"/>
    <property type="project" value="TreeGrafter"/>
</dbReference>
<dbReference type="PANTHER" id="PTHR10996:SF277">
    <property type="entry name" value="GLYOXYLATE REDUCTASE_HYDROXYPYRUVATE REDUCTASE"/>
    <property type="match status" value="1"/>
</dbReference>
<dbReference type="InterPro" id="IPR050223">
    <property type="entry name" value="D-isomer_2-hydroxyacid_DH"/>
</dbReference>
<dbReference type="Pfam" id="PF00389">
    <property type="entry name" value="2-Hacid_dh"/>
    <property type="match status" value="1"/>
</dbReference>
<evidence type="ECO:0000259" key="6">
    <source>
        <dbReference type="Pfam" id="PF02826"/>
    </source>
</evidence>
<dbReference type="InterPro" id="IPR036291">
    <property type="entry name" value="NAD(P)-bd_dom_sf"/>
</dbReference>
<evidence type="ECO:0000259" key="5">
    <source>
        <dbReference type="Pfam" id="PF00389"/>
    </source>
</evidence>
<sequence length="327" mass="34823">MAAKPKVAVTRLIPEAGLDILRQSCDVRLWEGDLPPDGKELDTLLDGVDGVLSLLTERIDGDLLDRHPSIRVVSNFAVGFDNVDVDAATARKVAVCNTPGVLTQATAEFAFTLLVSAARRVVEAARYVQDGKWQTWGPRLLLGQDIAGATLGIVGFGRIGKELARMASGFNMRLLAQDSYQDEAAAAELGVTFVELDELLRESDFVSLHVALTPETEHLISTRELGLMKATAVLINAARGPVVDTDALVTALRDGEIFAAGLDVTDPEPLPADHPLISLPNCIVVPHIASATVTTRDAMAELAARNLLAVLNGTTPEVIVNPEVLTA</sequence>
<dbReference type="InterPro" id="IPR006139">
    <property type="entry name" value="D-isomer_2_OHA_DH_cat_dom"/>
</dbReference>
<keyword evidence="2 4" id="KW-0560">Oxidoreductase</keyword>
<evidence type="ECO:0000256" key="1">
    <source>
        <dbReference type="ARBA" id="ARBA00005854"/>
    </source>
</evidence>
<dbReference type="InterPro" id="IPR006140">
    <property type="entry name" value="D-isomer_DH_NAD-bd"/>
</dbReference>
<dbReference type="GO" id="GO:0051287">
    <property type="term" value="F:NAD binding"/>
    <property type="evidence" value="ECO:0007669"/>
    <property type="project" value="InterPro"/>
</dbReference>
<dbReference type="Pfam" id="PF02826">
    <property type="entry name" value="2-Hacid_dh_C"/>
    <property type="match status" value="1"/>
</dbReference>
<evidence type="ECO:0000256" key="2">
    <source>
        <dbReference type="ARBA" id="ARBA00023002"/>
    </source>
</evidence>
<dbReference type="AlphaFoldDB" id="A0A6J4UCU0"/>
<comment type="similarity">
    <text evidence="1 4">Belongs to the D-isomer specific 2-hydroxyacid dehydrogenase family.</text>
</comment>
<dbReference type="EMBL" id="CADCWI010000027">
    <property type="protein sequence ID" value="CAA9544850.1"/>
    <property type="molecule type" value="Genomic_DNA"/>
</dbReference>
<accession>A0A6J4UCU0</accession>
<keyword evidence="3" id="KW-0520">NAD</keyword>
<protein>
    <submittedName>
        <fullName evidence="7">D-3-phosphoglycerate dehydrogenase</fullName>
        <ecNumber evidence="7">1.1.1.95</ecNumber>
    </submittedName>
</protein>
<dbReference type="GO" id="GO:0005829">
    <property type="term" value="C:cytosol"/>
    <property type="evidence" value="ECO:0007669"/>
    <property type="project" value="TreeGrafter"/>
</dbReference>
<feature type="domain" description="D-isomer specific 2-hydroxyacid dehydrogenase catalytic" evidence="5">
    <location>
        <begin position="7"/>
        <end position="321"/>
    </location>
</feature>
<feature type="domain" description="D-isomer specific 2-hydroxyacid dehydrogenase NAD-binding" evidence="6">
    <location>
        <begin position="112"/>
        <end position="289"/>
    </location>
</feature>
<dbReference type="Gene3D" id="3.40.50.720">
    <property type="entry name" value="NAD(P)-binding Rossmann-like Domain"/>
    <property type="match status" value="2"/>
</dbReference>
<dbReference type="CDD" id="cd05301">
    <property type="entry name" value="GDH"/>
    <property type="match status" value="1"/>
</dbReference>
<gene>
    <name evidence="7" type="ORF">AVDCRST_MAG43-487</name>
</gene>
<dbReference type="FunFam" id="3.40.50.720:FF:000203">
    <property type="entry name" value="D-3-phosphoglycerate dehydrogenase (SerA)"/>
    <property type="match status" value="1"/>
</dbReference>
<dbReference type="InterPro" id="IPR029753">
    <property type="entry name" value="D-isomer_DH_CS"/>
</dbReference>